<evidence type="ECO:0000313" key="1">
    <source>
        <dbReference type="EMBL" id="KAJ0212280.1"/>
    </source>
</evidence>
<dbReference type="PANTHER" id="PTHR31973:SF190">
    <property type="entry name" value="MULE TRANSPOSASE DOMAIN-CONTAINING PROTEIN"/>
    <property type="match status" value="1"/>
</dbReference>
<dbReference type="Proteomes" id="UP000235145">
    <property type="component" value="Unassembled WGS sequence"/>
</dbReference>
<dbReference type="AlphaFoldDB" id="A0A9R1VWW6"/>
<proteinExistence type="predicted"/>
<organism evidence="1 2">
    <name type="scientific">Lactuca sativa</name>
    <name type="common">Garden lettuce</name>
    <dbReference type="NCBI Taxonomy" id="4236"/>
    <lineage>
        <taxon>Eukaryota</taxon>
        <taxon>Viridiplantae</taxon>
        <taxon>Streptophyta</taxon>
        <taxon>Embryophyta</taxon>
        <taxon>Tracheophyta</taxon>
        <taxon>Spermatophyta</taxon>
        <taxon>Magnoliopsida</taxon>
        <taxon>eudicotyledons</taxon>
        <taxon>Gunneridae</taxon>
        <taxon>Pentapetalae</taxon>
        <taxon>asterids</taxon>
        <taxon>campanulids</taxon>
        <taxon>Asterales</taxon>
        <taxon>Asteraceae</taxon>
        <taxon>Cichorioideae</taxon>
        <taxon>Cichorieae</taxon>
        <taxon>Lactucinae</taxon>
        <taxon>Lactuca</taxon>
    </lineage>
</organism>
<protein>
    <submittedName>
        <fullName evidence="1">Uncharacterized protein</fullName>
    </submittedName>
</protein>
<dbReference type="PANTHER" id="PTHR31973">
    <property type="entry name" value="POLYPROTEIN, PUTATIVE-RELATED"/>
    <property type="match status" value="1"/>
</dbReference>
<reference evidence="1 2" key="1">
    <citation type="journal article" date="2017" name="Nat. Commun.">
        <title>Genome assembly with in vitro proximity ligation data and whole-genome triplication in lettuce.</title>
        <authorList>
            <person name="Reyes-Chin-Wo S."/>
            <person name="Wang Z."/>
            <person name="Yang X."/>
            <person name="Kozik A."/>
            <person name="Arikit S."/>
            <person name="Song C."/>
            <person name="Xia L."/>
            <person name="Froenicke L."/>
            <person name="Lavelle D.O."/>
            <person name="Truco M.J."/>
            <person name="Xia R."/>
            <person name="Zhu S."/>
            <person name="Xu C."/>
            <person name="Xu H."/>
            <person name="Xu X."/>
            <person name="Cox K."/>
            <person name="Korf I."/>
            <person name="Meyers B.C."/>
            <person name="Michelmore R.W."/>
        </authorList>
    </citation>
    <scope>NUCLEOTIDE SEQUENCE [LARGE SCALE GENOMIC DNA]</scope>
    <source>
        <strain evidence="2">cv. Salinas</strain>
        <tissue evidence="1">Seedlings</tissue>
    </source>
</reference>
<accession>A0A9R1VWW6</accession>
<evidence type="ECO:0000313" key="2">
    <source>
        <dbReference type="Proteomes" id="UP000235145"/>
    </source>
</evidence>
<dbReference type="EMBL" id="NBSK02000004">
    <property type="protein sequence ID" value="KAJ0212280.1"/>
    <property type="molecule type" value="Genomic_DNA"/>
</dbReference>
<comment type="caution">
    <text evidence="1">The sequence shown here is derived from an EMBL/GenBank/DDBJ whole genome shotgun (WGS) entry which is preliminary data.</text>
</comment>
<gene>
    <name evidence="1" type="ORF">LSAT_V11C400165260</name>
</gene>
<name>A0A9R1VWW6_LACSA</name>
<keyword evidence="2" id="KW-1185">Reference proteome</keyword>
<sequence>MSKLMSMHLKKEGISSLKNENIRLRAQCKGVVPLRNQGQVSSQATTSKIKGKEVMSQKVKYGRFIHAYRTLNQTHICLQTRKLRACTVVLISNIIIDQVEASPQIPLRVIHDHLQKTYQVGVSMDKVFRAKDLARKHVTGDYTK</sequence>